<sequence length="94" mass="10835">MAEKLPREVIEELERVSRLHEQAVCDHEKCREFSENLSDILVRVEDMKYYKTADRLMSVLINCKPKEASHCEKATLVGEMIKNVAKEAKKDAGK</sequence>
<reference evidence="1 2" key="1">
    <citation type="submission" date="2014-07" db="EMBL/GenBank/DDBJ databases">
        <title>Methanogenic archaea and the global carbon cycle.</title>
        <authorList>
            <person name="Henriksen J.R."/>
            <person name="Luke J."/>
            <person name="Reinhart S."/>
            <person name="Benedict M.N."/>
            <person name="Youngblut N.D."/>
            <person name="Metcalf M.E."/>
            <person name="Whitaker R.J."/>
            <person name="Metcalf W.W."/>
        </authorList>
    </citation>
    <scope>NUCLEOTIDE SEQUENCE [LARGE SCALE GENOMIC DNA]</scope>
    <source>
        <strain evidence="1 2">C2J</strain>
    </source>
</reference>
<dbReference type="RefSeq" id="WP_048173749.1">
    <property type="nucleotide sequence ID" value="NZ_CP009508.1"/>
</dbReference>
<dbReference type="AlphaFoldDB" id="A0A0E3PTG7"/>
<accession>A0A0E3PTG7</accession>
<dbReference type="Proteomes" id="UP000033123">
    <property type="component" value="Chromosome"/>
</dbReference>
<dbReference type="GeneID" id="24862187"/>
<gene>
    <name evidence="1" type="ORF">MSSAC_3663</name>
</gene>
<dbReference type="KEGG" id="msj:MSSAC_3663"/>
<dbReference type="HOGENOM" id="CLU_172995_0_0_2"/>
<dbReference type="PATRIC" id="fig|1434118.4.peg.4724"/>
<name>A0A0E3PTG7_9EURY</name>
<dbReference type="EMBL" id="CP009508">
    <property type="protein sequence ID" value="AKB38253.1"/>
    <property type="molecule type" value="Genomic_DNA"/>
</dbReference>
<evidence type="ECO:0000313" key="2">
    <source>
        <dbReference type="Proteomes" id="UP000033123"/>
    </source>
</evidence>
<evidence type="ECO:0000313" key="1">
    <source>
        <dbReference type="EMBL" id="AKB38253.1"/>
    </source>
</evidence>
<proteinExistence type="predicted"/>
<protein>
    <submittedName>
        <fullName evidence="1">Uncharacterized protein</fullName>
    </submittedName>
</protein>
<organism evidence="1 2">
    <name type="scientific">Methanosarcina siciliae C2J</name>
    <dbReference type="NCBI Taxonomy" id="1434118"/>
    <lineage>
        <taxon>Archaea</taxon>
        <taxon>Methanobacteriati</taxon>
        <taxon>Methanobacteriota</taxon>
        <taxon>Stenosarchaea group</taxon>
        <taxon>Methanomicrobia</taxon>
        <taxon>Methanosarcinales</taxon>
        <taxon>Methanosarcinaceae</taxon>
        <taxon>Methanosarcina</taxon>
    </lineage>
</organism>